<comment type="catalytic activity">
    <reaction evidence="1">
        <text>ATP + protein L-histidine = ADP + protein N-phospho-L-histidine.</text>
        <dbReference type="EC" id="2.7.13.3"/>
    </reaction>
</comment>
<gene>
    <name evidence="6" type="ORF">OMP40_32205</name>
</gene>
<feature type="domain" description="Histidine kinase/HSP90-like ATPase" evidence="4">
    <location>
        <begin position="75"/>
        <end position="183"/>
    </location>
</feature>
<dbReference type="InterPro" id="IPR010559">
    <property type="entry name" value="Sig_transdc_His_kin_internal"/>
</dbReference>
<dbReference type="Gene3D" id="3.30.565.10">
    <property type="entry name" value="Histidine kinase-like ATPase, C-terminal domain"/>
    <property type="match status" value="1"/>
</dbReference>
<dbReference type="PRINTS" id="PR00344">
    <property type="entry name" value="BCTRLSENSOR"/>
</dbReference>
<dbReference type="Pfam" id="PF02518">
    <property type="entry name" value="HATPase_c"/>
    <property type="match status" value="1"/>
</dbReference>
<dbReference type="Proteomes" id="UP001153404">
    <property type="component" value="Unassembled WGS sequence"/>
</dbReference>
<dbReference type="Pfam" id="PF06580">
    <property type="entry name" value="His_kinase"/>
    <property type="match status" value="1"/>
</dbReference>
<evidence type="ECO:0000256" key="3">
    <source>
        <dbReference type="ARBA" id="ARBA00023012"/>
    </source>
</evidence>
<dbReference type="GO" id="GO:0016020">
    <property type="term" value="C:membrane"/>
    <property type="evidence" value="ECO:0007669"/>
    <property type="project" value="InterPro"/>
</dbReference>
<dbReference type="GO" id="GO:0005524">
    <property type="term" value="F:ATP binding"/>
    <property type="evidence" value="ECO:0007669"/>
    <property type="project" value="UniProtKB-KW"/>
</dbReference>
<dbReference type="GO" id="GO:0000155">
    <property type="term" value="F:phosphorelay sensor kinase activity"/>
    <property type="evidence" value="ECO:0007669"/>
    <property type="project" value="InterPro"/>
</dbReference>
<dbReference type="PANTHER" id="PTHR34220">
    <property type="entry name" value="SENSOR HISTIDINE KINASE YPDA"/>
    <property type="match status" value="1"/>
</dbReference>
<accession>A0A9X4L454</accession>
<dbReference type="SUPFAM" id="SSF55874">
    <property type="entry name" value="ATPase domain of HSP90 chaperone/DNA topoisomerase II/histidine kinase"/>
    <property type="match status" value="1"/>
</dbReference>
<dbReference type="InterPro" id="IPR036890">
    <property type="entry name" value="HATPase_C_sf"/>
</dbReference>
<evidence type="ECO:0000256" key="1">
    <source>
        <dbReference type="ARBA" id="ARBA00000085"/>
    </source>
</evidence>
<evidence type="ECO:0000259" key="5">
    <source>
        <dbReference type="Pfam" id="PF06580"/>
    </source>
</evidence>
<keyword evidence="6" id="KW-0067">ATP-binding</keyword>
<dbReference type="InterPro" id="IPR003594">
    <property type="entry name" value="HATPase_dom"/>
</dbReference>
<dbReference type="EMBL" id="JAPDIA010000008">
    <property type="protein sequence ID" value="MDG0813429.1"/>
    <property type="molecule type" value="Genomic_DNA"/>
</dbReference>
<sequence length="200" mass="22295">MRAELDEADDTVDMITALGKLVRSSLRSGSDFITLQEEKDDLMNYLLIQENRYGGRFDISVRVEEALLSHYIPRLLVQPLIENAFYHGLEMNPGKGRLTVAITAEPGAIKVLVADDGLGMPLDRLLELRRLIGMETLRPQQDGGSIGLVNVAARIQLYFGPPFAMNIDSRPGQGTEVTLLLPLIANESEVERYVSRYHRG</sequence>
<dbReference type="PANTHER" id="PTHR34220:SF7">
    <property type="entry name" value="SENSOR HISTIDINE KINASE YPDA"/>
    <property type="match status" value="1"/>
</dbReference>
<dbReference type="InterPro" id="IPR050640">
    <property type="entry name" value="Bact_2-comp_sensor_kinase"/>
</dbReference>
<protein>
    <recommendedName>
        <fullName evidence="2">histidine kinase</fullName>
        <ecNumber evidence="2">2.7.13.3</ecNumber>
    </recommendedName>
</protein>
<organism evidence="6 7">
    <name type="scientific">Cohnella rhizosphaerae</name>
    <dbReference type="NCBI Taxonomy" id="1457232"/>
    <lineage>
        <taxon>Bacteria</taxon>
        <taxon>Bacillati</taxon>
        <taxon>Bacillota</taxon>
        <taxon>Bacilli</taxon>
        <taxon>Bacillales</taxon>
        <taxon>Paenibacillaceae</taxon>
        <taxon>Cohnella</taxon>
    </lineage>
</organism>
<evidence type="ECO:0000313" key="7">
    <source>
        <dbReference type="Proteomes" id="UP001153404"/>
    </source>
</evidence>
<keyword evidence="3" id="KW-0902">Two-component regulatory system</keyword>
<reference evidence="6" key="1">
    <citation type="submission" date="2022-10" db="EMBL/GenBank/DDBJ databases">
        <title>Comparative genomic analysis of Cohnella hashimotonis sp. nov., isolated from the International Space Station.</title>
        <authorList>
            <person name="Simpson A."/>
            <person name="Venkateswaran K."/>
        </authorList>
    </citation>
    <scope>NUCLEOTIDE SEQUENCE</scope>
    <source>
        <strain evidence="6">DSM 28161</strain>
    </source>
</reference>
<dbReference type="EC" id="2.7.13.3" evidence="2"/>
<evidence type="ECO:0000313" key="6">
    <source>
        <dbReference type="EMBL" id="MDG0813429.1"/>
    </source>
</evidence>
<comment type="caution">
    <text evidence="6">The sequence shown here is derived from an EMBL/GenBank/DDBJ whole genome shotgun (WGS) entry which is preliminary data.</text>
</comment>
<name>A0A9X4L454_9BACL</name>
<evidence type="ECO:0000256" key="2">
    <source>
        <dbReference type="ARBA" id="ARBA00012438"/>
    </source>
</evidence>
<dbReference type="RefSeq" id="WP_277537357.1">
    <property type="nucleotide sequence ID" value="NZ_JAPDIA010000008.1"/>
</dbReference>
<dbReference type="InterPro" id="IPR004358">
    <property type="entry name" value="Sig_transdc_His_kin-like_C"/>
</dbReference>
<dbReference type="AlphaFoldDB" id="A0A9X4L454"/>
<keyword evidence="6" id="KW-0547">Nucleotide-binding</keyword>
<proteinExistence type="predicted"/>
<feature type="domain" description="Signal transduction histidine kinase internal region" evidence="5">
    <location>
        <begin position="6"/>
        <end position="57"/>
    </location>
</feature>
<evidence type="ECO:0000259" key="4">
    <source>
        <dbReference type="Pfam" id="PF02518"/>
    </source>
</evidence>
<keyword evidence="7" id="KW-1185">Reference proteome</keyword>